<dbReference type="GO" id="GO:0009881">
    <property type="term" value="F:photoreceptor activity"/>
    <property type="evidence" value="ECO:0007669"/>
    <property type="project" value="UniProtKB-KW"/>
</dbReference>
<dbReference type="AlphaFoldDB" id="A0A4R4A620"/>
<keyword evidence="1" id="KW-0600">Photoreceptor protein</keyword>
<gene>
    <name evidence="7" type="ORF">EDC29_11274</name>
</gene>
<dbReference type="Pfam" id="PF01590">
    <property type="entry name" value="GAF"/>
    <property type="match status" value="1"/>
</dbReference>
<name>A0A4R4A620_MARGR</name>
<keyword evidence="2" id="KW-0716">Sensory transduction</keyword>
<evidence type="ECO:0000256" key="5">
    <source>
        <dbReference type="SAM" id="MobiDB-lite"/>
    </source>
</evidence>
<dbReference type="PRINTS" id="PR01033">
    <property type="entry name" value="PHYTOCHROME"/>
</dbReference>
<dbReference type="InterPro" id="IPR013515">
    <property type="entry name" value="Phytochrome_cen-reg"/>
</dbReference>
<accession>A0A4R4A620</accession>
<dbReference type="InterPro" id="IPR013654">
    <property type="entry name" value="PAS_2"/>
</dbReference>
<dbReference type="Pfam" id="PF00360">
    <property type="entry name" value="PHY"/>
    <property type="match status" value="1"/>
</dbReference>
<dbReference type="Gene3D" id="3.30.450.20">
    <property type="entry name" value="PAS domain"/>
    <property type="match status" value="1"/>
</dbReference>
<feature type="domain" description="Phytochrome chromophore attachment site" evidence="6">
    <location>
        <begin position="151"/>
        <end position="295"/>
    </location>
</feature>
<dbReference type="InterPro" id="IPR001294">
    <property type="entry name" value="Phytochrome"/>
</dbReference>
<protein>
    <submittedName>
        <fullName evidence="7">PAS domain-containing protein</fullName>
    </submittedName>
</protein>
<dbReference type="InterPro" id="IPR016132">
    <property type="entry name" value="Phyto_chromo_attachment"/>
</dbReference>
<dbReference type="EMBL" id="SMDC01000012">
    <property type="protein sequence ID" value="TCW34222.1"/>
    <property type="molecule type" value="Genomic_DNA"/>
</dbReference>
<dbReference type="RefSeq" id="WP_132230502.1">
    <property type="nucleotide sequence ID" value="NZ_NRRH01000008.1"/>
</dbReference>
<dbReference type="InterPro" id="IPR043150">
    <property type="entry name" value="Phytochrome_PHY_sf"/>
</dbReference>
<evidence type="ECO:0000313" key="8">
    <source>
        <dbReference type="Proteomes" id="UP000295247"/>
    </source>
</evidence>
<comment type="caution">
    <text evidence="7">The sequence shown here is derived from an EMBL/GenBank/DDBJ whole genome shotgun (WGS) entry which is preliminary data.</text>
</comment>
<dbReference type="GO" id="GO:0009584">
    <property type="term" value="P:detection of visible light"/>
    <property type="evidence" value="ECO:0007669"/>
    <property type="project" value="InterPro"/>
</dbReference>
<dbReference type="Gene3D" id="3.30.450.40">
    <property type="match status" value="1"/>
</dbReference>
<keyword evidence="3" id="KW-0157">Chromophore</keyword>
<sequence>MSELATQGFIAECEREQLQRAQSIQPCGALLGGRPGDARIRFASANLAHWLGEEAQAVLGRLLTSLLPDFPPPSEPGTEEGGDDAWLRPSSDKRFYPDLCIGPRGALDALLSCSAETWLLEFEPALAPAERHAAYRPVPHQLYRMPYSAEDWSRQCQFLVDTLRHITGFSRVLLYRFRDDDCGEVVAESLREGLDPYLGLRYPASDIPQVARRLYLLNPHRQIPDIAAAPVPLLADPEGTLADLTLSELRAVSPVHLTYLRNMGVSASLSFSLVVSGRLWGLIACHHDQPAQLAPALRARCAEMARAFTLAIYGYQSTRRLMDVSESDREIAALVERLGSGGNIESVATAGEGSLAGQLLALVGASGAALIDGERCTTFGQTPPCAALLALCRWLEASETPTVFATAALAEHYPPAREWRDRGSGLLAVRVERAGVSVSRTFLWWRPEQPQEVHWAGDPRKDALVRSGDGELSPRASFARWVEVTSGQAEPWGERELLRAKRFRGLILHAINADLLGAPGAG</sequence>
<evidence type="ECO:0000256" key="4">
    <source>
        <dbReference type="ARBA" id="ARBA00023170"/>
    </source>
</evidence>
<dbReference type="SUPFAM" id="SSF55781">
    <property type="entry name" value="GAF domain-like"/>
    <property type="match status" value="2"/>
</dbReference>
<dbReference type="Gene3D" id="3.30.450.270">
    <property type="match status" value="1"/>
</dbReference>
<dbReference type="PROSITE" id="PS50046">
    <property type="entry name" value="PHYTOCHROME_2"/>
    <property type="match status" value="1"/>
</dbReference>
<reference evidence="7 8" key="1">
    <citation type="submission" date="2019-03" db="EMBL/GenBank/DDBJ databases">
        <title>Genomic Encyclopedia of Type Strains, Phase IV (KMG-IV): sequencing the most valuable type-strain genomes for metagenomic binning, comparative biology and taxonomic classification.</title>
        <authorList>
            <person name="Goeker M."/>
        </authorList>
    </citation>
    <scope>NUCLEOTIDE SEQUENCE [LARGE SCALE GENOMIC DNA]</scope>
    <source>
        <strain evidence="7 8">DSM 203</strain>
    </source>
</reference>
<evidence type="ECO:0000256" key="2">
    <source>
        <dbReference type="ARBA" id="ARBA00022606"/>
    </source>
</evidence>
<dbReference type="SMART" id="SM00065">
    <property type="entry name" value="GAF"/>
    <property type="match status" value="1"/>
</dbReference>
<proteinExistence type="predicted"/>
<dbReference type="InterPro" id="IPR035965">
    <property type="entry name" value="PAS-like_dom_sf"/>
</dbReference>
<dbReference type="InterPro" id="IPR003018">
    <property type="entry name" value="GAF"/>
</dbReference>
<keyword evidence="4" id="KW-0675">Receptor</keyword>
<evidence type="ECO:0000313" key="7">
    <source>
        <dbReference type="EMBL" id="TCW34222.1"/>
    </source>
</evidence>
<dbReference type="InterPro" id="IPR029016">
    <property type="entry name" value="GAF-like_dom_sf"/>
</dbReference>
<organism evidence="7 8">
    <name type="scientific">Marichromatium gracile</name>
    <name type="common">Chromatium gracile</name>
    <dbReference type="NCBI Taxonomy" id="1048"/>
    <lineage>
        <taxon>Bacteria</taxon>
        <taxon>Pseudomonadati</taxon>
        <taxon>Pseudomonadota</taxon>
        <taxon>Gammaproteobacteria</taxon>
        <taxon>Chromatiales</taxon>
        <taxon>Chromatiaceae</taxon>
        <taxon>Marichromatium</taxon>
    </lineage>
</organism>
<dbReference type="GO" id="GO:0006355">
    <property type="term" value="P:regulation of DNA-templated transcription"/>
    <property type="evidence" value="ECO:0007669"/>
    <property type="project" value="InterPro"/>
</dbReference>
<dbReference type="Pfam" id="PF08446">
    <property type="entry name" value="PAS_2"/>
    <property type="match status" value="1"/>
</dbReference>
<evidence type="ECO:0000256" key="3">
    <source>
        <dbReference type="ARBA" id="ARBA00022991"/>
    </source>
</evidence>
<evidence type="ECO:0000259" key="6">
    <source>
        <dbReference type="PROSITE" id="PS50046"/>
    </source>
</evidence>
<feature type="region of interest" description="Disordered" evidence="5">
    <location>
        <begin position="69"/>
        <end position="89"/>
    </location>
</feature>
<dbReference type="Proteomes" id="UP000295247">
    <property type="component" value="Unassembled WGS sequence"/>
</dbReference>
<evidence type="ECO:0000256" key="1">
    <source>
        <dbReference type="ARBA" id="ARBA00022543"/>
    </source>
</evidence>
<dbReference type="SUPFAM" id="SSF55785">
    <property type="entry name" value="PYP-like sensor domain (PAS domain)"/>
    <property type="match status" value="1"/>
</dbReference>